<reference evidence="1" key="1">
    <citation type="journal article" date="2014" name="Int. J. Syst. Evol. Microbiol.">
        <title>Complete genome sequence of Corynebacterium casei LMG S-19264T (=DSM 44701T), isolated from a smear-ripened cheese.</title>
        <authorList>
            <consortium name="US DOE Joint Genome Institute (JGI-PGF)"/>
            <person name="Walter F."/>
            <person name="Albersmeier A."/>
            <person name="Kalinowski J."/>
            <person name="Ruckert C."/>
        </authorList>
    </citation>
    <scope>NUCLEOTIDE SEQUENCE</scope>
    <source>
        <strain evidence="1">KCTC 32337</strain>
    </source>
</reference>
<dbReference type="RefSeq" id="WP_013754628.1">
    <property type="nucleotide sequence ID" value="NZ_BMZC01000001.1"/>
</dbReference>
<evidence type="ECO:0000313" key="2">
    <source>
        <dbReference type="Proteomes" id="UP000622604"/>
    </source>
</evidence>
<sequence length="133" mass="15513">MKIHNEDLAKSTDNLSLLQRIIICFDSEKAYWDWFNVEKLLPISYENCIHEVPTDCNPQNVQRDRYVLERLSSFSSVAPIVRDNLKEIIHQLKLKAGEGIELLPLSYVVYDNQTLGERVAKLWELQESLKSHI</sequence>
<evidence type="ECO:0000313" key="1">
    <source>
        <dbReference type="EMBL" id="GGZ48569.1"/>
    </source>
</evidence>
<organism evidence="1 2">
    <name type="scientific">Paraglaciecola chathamensis</name>
    <dbReference type="NCBI Taxonomy" id="368405"/>
    <lineage>
        <taxon>Bacteria</taxon>
        <taxon>Pseudomonadati</taxon>
        <taxon>Pseudomonadota</taxon>
        <taxon>Gammaproteobacteria</taxon>
        <taxon>Alteromonadales</taxon>
        <taxon>Alteromonadaceae</taxon>
        <taxon>Paraglaciecola</taxon>
    </lineage>
</organism>
<gene>
    <name evidence="1" type="ORF">GCM10011274_03070</name>
</gene>
<protein>
    <submittedName>
        <fullName evidence="1">Uncharacterized protein</fullName>
    </submittedName>
</protein>
<reference evidence="1" key="2">
    <citation type="submission" date="2020-09" db="EMBL/GenBank/DDBJ databases">
        <authorList>
            <person name="Sun Q."/>
            <person name="Kim S."/>
        </authorList>
    </citation>
    <scope>NUCLEOTIDE SEQUENCE</scope>
    <source>
        <strain evidence="1">KCTC 32337</strain>
    </source>
</reference>
<dbReference type="Proteomes" id="UP000622604">
    <property type="component" value="Unassembled WGS sequence"/>
</dbReference>
<comment type="caution">
    <text evidence="1">The sequence shown here is derived from an EMBL/GenBank/DDBJ whole genome shotgun (WGS) entry which is preliminary data.</text>
</comment>
<dbReference type="EMBL" id="BMZC01000001">
    <property type="protein sequence ID" value="GGZ48569.1"/>
    <property type="molecule type" value="Genomic_DNA"/>
</dbReference>
<proteinExistence type="predicted"/>
<name>A0A8H9I668_9ALTE</name>
<dbReference type="AlphaFoldDB" id="A0A8H9I668"/>
<accession>A0A8H9I668</accession>